<dbReference type="EMBL" id="JACHBC010000006">
    <property type="protein sequence ID" value="MBB5561575.1"/>
    <property type="molecule type" value="Genomic_DNA"/>
</dbReference>
<evidence type="ECO:0000313" key="1">
    <source>
        <dbReference type="EMBL" id="MBB5561575.1"/>
    </source>
</evidence>
<name>A0A7W8XDW7_9HYPH</name>
<dbReference type="AlphaFoldDB" id="A0A7W8XDW7"/>
<keyword evidence="2" id="KW-1185">Reference proteome</keyword>
<protein>
    <submittedName>
        <fullName evidence="1">Uncharacterized protein</fullName>
    </submittedName>
</protein>
<reference evidence="1 2" key="1">
    <citation type="submission" date="2020-08" db="EMBL/GenBank/DDBJ databases">
        <title>Genomic Encyclopedia of Type Strains, Phase IV (KMG-V): Genome sequencing to study the core and pangenomes of soil and plant-associated prokaryotes.</title>
        <authorList>
            <person name="Whitman W."/>
        </authorList>
    </citation>
    <scope>NUCLEOTIDE SEQUENCE [LARGE SCALE GENOMIC DNA]</scope>
    <source>
        <strain evidence="1 2">SEMIA 4034</strain>
    </source>
</reference>
<proteinExistence type="predicted"/>
<comment type="caution">
    <text evidence="1">The sequence shown here is derived from an EMBL/GenBank/DDBJ whole genome shotgun (WGS) entry which is preliminary data.</text>
</comment>
<dbReference type="Proteomes" id="UP000528824">
    <property type="component" value="Unassembled WGS sequence"/>
</dbReference>
<sequence length="42" mass="4414">MAPATENGRRRPAGKSKVVELDPATLGTFRTLGPAYGVESLV</sequence>
<organism evidence="1 2">
    <name type="scientific">Rhizobium lentis</name>
    <dbReference type="NCBI Taxonomy" id="1138194"/>
    <lineage>
        <taxon>Bacteria</taxon>
        <taxon>Pseudomonadati</taxon>
        <taxon>Pseudomonadota</taxon>
        <taxon>Alphaproteobacteria</taxon>
        <taxon>Hyphomicrobiales</taxon>
        <taxon>Rhizobiaceae</taxon>
        <taxon>Rhizobium/Agrobacterium group</taxon>
        <taxon>Rhizobium</taxon>
    </lineage>
</organism>
<gene>
    <name evidence="1" type="ORF">GGI59_003251</name>
</gene>
<evidence type="ECO:0000313" key="2">
    <source>
        <dbReference type="Proteomes" id="UP000528824"/>
    </source>
</evidence>
<accession>A0A7W8XDW7</accession>